<protein>
    <submittedName>
        <fullName evidence="1">Uncharacterized protein</fullName>
    </submittedName>
</protein>
<name>A0A2A4HSU1_9GAMM</name>
<dbReference type="OrthoDB" id="6183803at2"/>
<gene>
    <name evidence="1" type="ORF">CPA45_03310</name>
</gene>
<comment type="caution">
    <text evidence="1">The sequence shown here is derived from an EMBL/GenBank/DDBJ whole genome shotgun (WGS) entry which is preliminary data.</text>
</comment>
<evidence type="ECO:0000313" key="2">
    <source>
        <dbReference type="Proteomes" id="UP000218677"/>
    </source>
</evidence>
<keyword evidence="2" id="KW-1185">Reference proteome</keyword>
<reference evidence="2" key="1">
    <citation type="submission" date="2017-09" db="EMBL/GenBank/DDBJ databases">
        <authorList>
            <person name="Cho G.-S."/>
            <person name="Oguntoyinbo F.A."/>
            <person name="Cnockaert M."/>
            <person name="Kabisch J."/>
            <person name="Neve H."/>
            <person name="Bockelmann W."/>
            <person name="Wenning M."/>
            <person name="Franz C.M."/>
            <person name="Vandamme P."/>
        </authorList>
    </citation>
    <scope>NUCLEOTIDE SEQUENCE [LARGE SCALE GENOMIC DNA]</scope>
    <source>
        <strain evidence="2">MBT G8648</strain>
    </source>
</reference>
<dbReference type="Proteomes" id="UP000218677">
    <property type="component" value="Unassembled WGS sequence"/>
</dbReference>
<dbReference type="AlphaFoldDB" id="A0A2A4HSU1"/>
<organism evidence="1 2">
    <name type="scientific">Vreelandella nigrificans</name>
    <dbReference type="NCBI Taxonomy" id="2042704"/>
    <lineage>
        <taxon>Bacteria</taxon>
        <taxon>Pseudomonadati</taxon>
        <taxon>Pseudomonadota</taxon>
        <taxon>Gammaproteobacteria</taxon>
        <taxon>Oceanospirillales</taxon>
        <taxon>Halomonadaceae</taxon>
        <taxon>Vreelandella</taxon>
    </lineage>
</organism>
<evidence type="ECO:0000313" key="1">
    <source>
        <dbReference type="EMBL" id="PCF97141.1"/>
    </source>
</evidence>
<accession>A0A2A4HSU1</accession>
<proteinExistence type="predicted"/>
<sequence>MCVAFVLWRQYLAQPEGVLQLTKHGSQLSGRWLLVEGELGKELPVRFDYVGPWLLGLYVGAERLWLWPDSLPGASHRAVRRLCHRPGR</sequence>
<dbReference type="EMBL" id="NWUX01000002">
    <property type="protein sequence ID" value="PCF97141.1"/>
    <property type="molecule type" value="Genomic_DNA"/>
</dbReference>